<dbReference type="RefSeq" id="WP_273671411.1">
    <property type="nucleotide sequence ID" value="NZ_JAQQXR010000005.1"/>
</dbReference>
<keyword evidence="1" id="KW-0732">Signal</keyword>
<name>A0ABT5K1E1_9BURK</name>
<dbReference type="Proteomes" id="UP001221208">
    <property type="component" value="Unassembled WGS sequence"/>
</dbReference>
<accession>A0ABT5K1E1</accession>
<keyword evidence="3" id="KW-1185">Reference proteome</keyword>
<protein>
    <submittedName>
        <fullName evidence="2">TorF family putative porin</fullName>
    </submittedName>
</protein>
<dbReference type="Pfam" id="PF09694">
    <property type="entry name" value="Gcw_chp"/>
    <property type="match status" value="1"/>
</dbReference>
<reference evidence="2 3" key="1">
    <citation type="submission" date="2022-10" db="EMBL/GenBank/DDBJ databases">
        <title>Janthinobacterium sp. hw3 Genome sequencing.</title>
        <authorList>
            <person name="Park S."/>
        </authorList>
    </citation>
    <scope>NUCLEOTIDE SEQUENCE [LARGE SCALE GENOMIC DNA]</scope>
    <source>
        <strain evidence="3">hw3</strain>
    </source>
</reference>
<dbReference type="EMBL" id="JAQQXR010000005">
    <property type="protein sequence ID" value="MDC8758684.1"/>
    <property type="molecule type" value="Genomic_DNA"/>
</dbReference>
<comment type="caution">
    <text evidence="2">The sequence shown here is derived from an EMBL/GenBank/DDBJ whole genome shotgun (WGS) entry which is preliminary data.</text>
</comment>
<feature type="chain" id="PRO_5046901889" evidence="1">
    <location>
        <begin position="22"/>
        <end position="248"/>
    </location>
</feature>
<sequence length="248" mass="26224">MKKLILASAIAAALAGGLVHAEDKKPDNEVTFNVAGVSDYRFRGISQTRLKPALQGGVDYVNNPSGFYAGAWASTIKWTKDAGGSGDVEVDLYGGKRGELAKDLAYDLGVLAYVYAGNDLDKVGLKNANTFELYGQLGYGPAYIKYSHAVTNLFGAVDSKNSGYLDIGANIDLTNGWTGNLHVGHQNVRHASVSSYTDWKLGVTKDFGVLTGALAVVGSNADKKAYASPVNGKFTGKTALLLTLSKTF</sequence>
<evidence type="ECO:0000313" key="2">
    <source>
        <dbReference type="EMBL" id="MDC8758684.1"/>
    </source>
</evidence>
<organism evidence="2 3">
    <name type="scientific">Janthinobacterium fluminis</name>
    <dbReference type="NCBI Taxonomy" id="2987524"/>
    <lineage>
        <taxon>Bacteria</taxon>
        <taxon>Pseudomonadati</taxon>
        <taxon>Pseudomonadota</taxon>
        <taxon>Betaproteobacteria</taxon>
        <taxon>Burkholderiales</taxon>
        <taxon>Oxalobacteraceae</taxon>
        <taxon>Janthinobacterium</taxon>
    </lineage>
</organism>
<evidence type="ECO:0000313" key="3">
    <source>
        <dbReference type="Proteomes" id="UP001221208"/>
    </source>
</evidence>
<feature type="signal peptide" evidence="1">
    <location>
        <begin position="1"/>
        <end position="21"/>
    </location>
</feature>
<evidence type="ECO:0000256" key="1">
    <source>
        <dbReference type="SAM" id="SignalP"/>
    </source>
</evidence>
<dbReference type="NCBIfam" id="TIGR02001">
    <property type="entry name" value="gcw_chp"/>
    <property type="match status" value="1"/>
</dbReference>
<proteinExistence type="predicted"/>
<gene>
    <name evidence="2" type="ORF">OIK44_13960</name>
</gene>
<dbReference type="InterPro" id="IPR010239">
    <property type="entry name" value="CHP02001"/>
</dbReference>